<keyword evidence="1" id="KW-0472">Membrane</keyword>
<feature type="transmembrane region" description="Helical" evidence="1">
    <location>
        <begin position="106"/>
        <end position="126"/>
    </location>
</feature>
<dbReference type="EMBL" id="MKBD01000027">
    <property type="protein sequence ID" value="OEY01475.1"/>
    <property type="molecule type" value="Genomic_DNA"/>
</dbReference>
<comment type="caution">
    <text evidence="2">The sequence shown here is derived from an EMBL/GenBank/DDBJ whole genome shotgun (WGS) entry which is preliminary data.</text>
</comment>
<protein>
    <recommendedName>
        <fullName evidence="4">Integral membrane protein</fullName>
    </recommendedName>
</protein>
<feature type="transmembrane region" description="Helical" evidence="1">
    <location>
        <begin position="138"/>
        <end position="161"/>
    </location>
</feature>
<dbReference type="AlphaFoldDB" id="A0AAX0HP51"/>
<feature type="transmembrane region" description="Helical" evidence="1">
    <location>
        <begin position="79"/>
        <end position="100"/>
    </location>
</feature>
<organism evidence="2 3">
    <name type="scientific">Campylobacter jejuni</name>
    <dbReference type="NCBI Taxonomy" id="197"/>
    <lineage>
        <taxon>Bacteria</taxon>
        <taxon>Pseudomonadati</taxon>
        <taxon>Campylobacterota</taxon>
        <taxon>Epsilonproteobacteria</taxon>
        <taxon>Campylobacterales</taxon>
        <taxon>Campylobacteraceae</taxon>
        <taxon>Campylobacter</taxon>
    </lineage>
</organism>
<keyword evidence="1" id="KW-1133">Transmembrane helix</keyword>
<dbReference type="Proteomes" id="UP000865592">
    <property type="component" value="Unassembled WGS sequence"/>
</dbReference>
<name>A0AAX0HP51_CAMJU</name>
<feature type="transmembrane region" description="Helical" evidence="1">
    <location>
        <begin position="244"/>
        <end position="260"/>
    </location>
</feature>
<feature type="transmembrane region" description="Helical" evidence="1">
    <location>
        <begin position="12"/>
        <end position="29"/>
    </location>
</feature>
<reference evidence="2 3" key="1">
    <citation type="submission" date="2016-09" db="EMBL/GenBank/DDBJ databases">
        <title>Campylobacter genomics.</title>
        <authorList>
            <person name="Weis A.M."/>
            <person name="Weimer B.C."/>
            <person name="Gilpin B."/>
            <person name="Huang B.C."/>
            <person name="Kong N."/>
        </authorList>
    </citation>
    <scope>NUCLEOTIDE SEQUENCE [LARGE SCALE GENOMIC DNA]</scope>
    <source>
        <strain evidence="2 3">BCW_4735</strain>
    </source>
</reference>
<evidence type="ECO:0000313" key="3">
    <source>
        <dbReference type="Proteomes" id="UP000865592"/>
    </source>
</evidence>
<sequence>MKVLLMSLLKNSSYILTLLSLFGFLLTWQRSAFSLFFLISIFLTLFWEFFLFLKLRKNIIKEATLIKGSLFYRVSMGDFYLYIFSFFLAIFGLVSLFLNFLNLEKIDFVFIFIILPLLMIFLKKELHLQFVDNAYNDFRIVVIASFFTALFYAFYGLFFTYNELLNLELFSRKIIAYKSASFVYFDFLSEFLHFVSNLKFFIFSYFGYLGFRALNFIFDFFNFFMFCSLLAFVFNFVLKIKIKIIVLFLCFIMVLGNYFLKEQRNNALKSEQEQILLWMNNFNFLKDNNLSLIQKEKDLFEKDLKDLREIFKKNAFEIGIWWFSKEKEDLEKRINESLK</sequence>
<proteinExistence type="predicted"/>
<feature type="transmembrane region" description="Helical" evidence="1">
    <location>
        <begin position="35"/>
        <end position="53"/>
    </location>
</feature>
<gene>
    <name evidence="2" type="ORF">A0K99_07915</name>
</gene>
<accession>A0AAX0HP51</accession>
<evidence type="ECO:0000313" key="2">
    <source>
        <dbReference type="EMBL" id="OEY01475.1"/>
    </source>
</evidence>
<evidence type="ECO:0008006" key="4">
    <source>
        <dbReference type="Google" id="ProtNLM"/>
    </source>
</evidence>
<feature type="transmembrane region" description="Helical" evidence="1">
    <location>
        <begin position="216"/>
        <end position="238"/>
    </location>
</feature>
<evidence type="ECO:0000256" key="1">
    <source>
        <dbReference type="SAM" id="Phobius"/>
    </source>
</evidence>
<keyword evidence="1" id="KW-0812">Transmembrane</keyword>